<reference evidence="2" key="2">
    <citation type="submission" date="2021-03" db="UniProtKB">
        <authorList>
            <consortium name="EnsemblPlants"/>
        </authorList>
    </citation>
    <scope>IDENTIFICATION</scope>
</reference>
<dbReference type="Gramene" id="evm.model.04.1577">
    <property type="protein sequence ID" value="cds.evm.model.04.1577"/>
    <property type="gene ID" value="evm.TU.04.1577"/>
</dbReference>
<dbReference type="Gene3D" id="3.60.10.10">
    <property type="entry name" value="Endonuclease/exonuclease/phosphatase"/>
    <property type="match status" value="1"/>
</dbReference>
<proteinExistence type="predicted"/>
<evidence type="ECO:0000313" key="3">
    <source>
        <dbReference type="Proteomes" id="UP000596661"/>
    </source>
</evidence>
<dbReference type="InterPro" id="IPR036691">
    <property type="entry name" value="Endo/exonu/phosph_ase_sf"/>
</dbReference>
<dbReference type="Pfam" id="PF03372">
    <property type="entry name" value="Exo_endo_phos"/>
    <property type="match status" value="1"/>
</dbReference>
<dbReference type="EMBL" id="UZAU01000393">
    <property type="status" value="NOT_ANNOTATED_CDS"/>
    <property type="molecule type" value="Genomic_DNA"/>
</dbReference>
<reference evidence="2" key="1">
    <citation type="submission" date="2018-11" db="EMBL/GenBank/DDBJ databases">
        <authorList>
            <person name="Grassa J C."/>
        </authorList>
    </citation>
    <scope>NUCLEOTIDE SEQUENCE [LARGE SCALE GENOMIC DNA]</scope>
</reference>
<dbReference type="PANTHER" id="PTHR33710:SF64">
    <property type="entry name" value="ENDONUCLEASE_EXONUCLEASE_PHOSPHATASE DOMAIN-CONTAINING PROTEIN"/>
    <property type="match status" value="1"/>
</dbReference>
<evidence type="ECO:0000259" key="1">
    <source>
        <dbReference type="Pfam" id="PF03372"/>
    </source>
</evidence>
<evidence type="ECO:0000313" key="2">
    <source>
        <dbReference type="EnsemblPlants" id="cds.evm.model.04.1577"/>
    </source>
</evidence>
<feature type="domain" description="Endonuclease/exonuclease/phosphatase" evidence="1">
    <location>
        <begin position="189"/>
        <end position="354"/>
    </location>
</feature>
<name>A0A803PDP3_CANSA</name>
<dbReference type="GO" id="GO:0003824">
    <property type="term" value="F:catalytic activity"/>
    <property type="evidence" value="ECO:0007669"/>
    <property type="project" value="InterPro"/>
</dbReference>
<dbReference type="Proteomes" id="UP000596661">
    <property type="component" value="Chromosome 4"/>
</dbReference>
<organism evidence="2 3">
    <name type="scientific">Cannabis sativa</name>
    <name type="common">Hemp</name>
    <name type="synonym">Marijuana</name>
    <dbReference type="NCBI Taxonomy" id="3483"/>
    <lineage>
        <taxon>Eukaryota</taxon>
        <taxon>Viridiplantae</taxon>
        <taxon>Streptophyta</taxon>
        <taxon>Embryophyta</taxon>
        <taxon>Tracheophyta</taxon>
        <taxon>Spermatophyta</taxon>
        <taxon>Magnoliopsida</taxon>
        <taxon>eudicotyledons</taxon>
        <taxon>Gunneridae</taxon>
        <taxon>Pentapetalae</taxon>
        <taxon>rosids</taxon>
        <taxon>fabids</taxon>
        <taxon>Rosales</taxon>
        <taxon>Cannabaceae</taxon>
        <taxon>Cannabis</taxon>
    </lineage>
</organism>
<dbReference type="SUPFAM" id="SSF56219">
    <property type="entry name" value="DNase I-like"/>
    <property type="match status" value="1"/>
</dbReference>
<dbReference type="AlphaFoldDB" id="A0A803PDP3"/>
<keyword evidence="3" id="KW-1185">Reference proteome</keyword>
<accession>A0A803PDP3</accession>
<protein>
    <recommendedName>
        <fullName evidence="1">Endonuclease/exonuclease/phosphatase domain-containing protein</fullName>
    </recommendedName>
</protein>
<dbReference type="EnsemblPlants" id="evm.model.04.1577">
    <property type="protein sequence ID" value="cds.evm.model.04.1577"/>
    <property type="gene ID" value="evm.TU.04.1577"/>
</dbReference>
<dbReference type="PANTHER" id="PTHR33710">
    <property type="entry name" value="BNAC02G09200D PROTEIN"/>
    <property type="match status" value="1"/>
</dbReference>
<sequence length="841" mass="94675">MKAPDRRQSRQIRARWLRDNMGQTVEAGAGQISSGNQRTGVVDPDCDSGDAIMVEGVVNGDNSGILRGVGLKSAGSNNHGENHGIINVDLEEGNNVDIQQDGLLIADLKRRRVNEGRGLNYLNGEDGGPIRVSEEGFRGPFLSGDVRKNDILVKEGSGKGIDQMENNGPGLGNPRAIQFLEEIVFQKKPNARGHSGGLAMLWKKEEEGQLLGFSNNHIDLEVRIEGCPLFRATGIYGEPQRSLRGNTWRLIHQLSCHYSLPWCLFGDMNNTLSHSDKRGGRAYPNWLLNGFQDVVSECHLIDMELRGYPFTWEKGRGTSQWVEVRLDRALINHDWQLLFPLASLENLEITVSDHCLIWVNLAMYKPIVFKKKFQNKVCNKILKKLKGRSDQLAVSKYKETQSQLCEALTKKEIFWRQRSKQLWLQVGDQNTKYFHACASNRRRNNQIVKLKNSNGVWVDWDSGLREVMVTHFTDLFTASGSNGQWVIDCIPVKVTADQNQELLLQVEDTEVRKALFQMHPDKSPGPDGFNPDFYQKHWDIVEKDIVDMVQRLFTSGEFPEYLAETNIVLIPKKSQPSGMEIFRSRVEKIGVPGAGFSALLRDFEKRGRLHGCKVFRGAPMVSHMLFTDDSYIYCQASEEGVRRRIGNGSSVSVLLDAWLPDDDNPKVTSTHPALLGQCVNSLMMTLGIGVWKKGAFPDKISVYKSLQVRKETSSQPNSSPVWNGIWKLRVPPKEHASIDWNVQGVVSFAGWLEKLFNRVEEATRLSIVVTCWALWKTRNDLVWSDKSSTAANVTFLAQTTLANWSQAQDKALVPTPGFFTEADGLDKWQKPTAPTIKINTE</sequence>
<dbReference type="InterPro" id="IPR005135">
    <property type="entry name" value="Endo/exonuclease/phosphatase"/>
</dbReference>